<dbReference type="PANTHER" id="PTHR42695">
    <property type="entry name" value="GLUTAMINE AMIDOTRANSFERASE YLR126C-RELATED"/>
    <property type="match status" value="1"/>
</dbReference>
<proteinExistence type="predicted"/>
<comment type="caution">
    <text evidence="2">The sequence shown here is derived from an EMBL/GenBank/DDBJ whole genome shotgun (WGS) entry which is preliminary data.</text>
</comment>
<evidence type="ECO:0000259" key="1">
    <source>
        <dbReference type="Pfam" id="PF00117"/>
    </source>
</evidence>
<organism evidence="2 3">
    <name type="scientific">Arsenicicoccus piscis</name>
    <dbReference type="NCBI Taxonomy" id="673954"/>
    <lineage>
        <taxon>Bacteria</taxon>
        <taxon>Bacillati</taxon>
        <taxon>Actinomycetota</taxon>
        <taxon>Actinomycetes</taxon>
        <taxon>Micrococcales</taxon>
        <taxon>Intrasporangiaceae</taxon>
        <taxon>Arsenicicoccus</taxon>
    </lineage>
</organism>
<dbReference type="RefSeq" id="WP_284285005.1">
    <property type="nucleotide sequence ID" value="NZ_BSUJ01000001.1"/>
</dbReference>
<sequence length="241" mass="26022">MRPFLLLATRPEDLAADDEYAAFLRYGGLHPDELVRVRLERDPMPEIDLDDWSGIILGGGPFNNSDAVKSPVQQRVERELSQLLDEVVARDHPFLGACYGIGTLGTHQGGLVDRTYGETIAAVPVHLTDAGREDPIFGTLPDTFVAFAGHKEAITVLPPTALTLATSAACPVQAFRVGRNVYATQFHPELDAVGLALRVDVYGGHGYFAPEDADAVKAMAFGAGVTEAERICRAFVTTFAR</sequence>
<dbReference type="InterPro" id="IPR044992">
    <property type="entry name" value="ChyE-like"/>
</dbReference>
<dbReference type="InterPro" id="IPR029062">
    <property type="entry name" value="Class_I_gatase-like"/>
</dbReference>
<evidence type="ECO:0000313" key="2">
    <source>
        <dbReference type="EMBL" id="GMA21805.1"/>
    </source>
</evidence>
<gene>
    <name evidence="2" type="ORF">GCM10025862_38260</name>
</gene>
<accession>A0ABQ6HTF8</accession>
<dbReference type="PROSITE" id="PS51273">
    <property type="entry name" value="GATASE_TYPE_1"/>
    <property type="match status" value="1"/>
</dbReference>
<keyword evidence="3" id="KW-1185">Reference proteome</keyword>
<name>A0ABQ6HTF8_9MICO</name>
<dbReference type="PANTHER" id="PTHR42695:SF5">
    <property type="entry name" value="GLUTAMINE AMIDOTRANSFERASE YLR126C-RELATED"/>
    <property type="match status" value="1"/>
</dbReference>
<dbReference type="InterPro" id="IPR017926">
    <property type="entry name" value="GATASE"/>
</dbReference>
<feature type="domain" description="Glutamine amidotransferase" evidence="1">
    <location>
        <begin position="43"/>
        <end position="190"/>
    </location>
</feature>
<dbReference type="EMBL" id="BSUJ01000001">
    <property type="protein sequence ID" value="GMA21805.1"/>
    <property type="molecule type" value="Genomic_DNA"/>
</dbReference>
<reference evidence="3" key="1">
    <citation type="journal article" date="2019" name="Int. J. Syst. Evol. Microbiol.">
        <title>The Global Catalogue of Microorganisms (GCM) 10K type strain sequencing project: providing services to taxonomists for standard genome sequencing and annotation.</title>
        <authorList>
            <consortium name="The Broad Institute Genomics Platform"/>
            <consortium name="The Broad Institute Genome Sequencing Center for Infectious Disease"/>
            <person name="Wu L."/>
            <person name="Ma J."/>
        </authorList>
    </citation>
    <scope>NUCLEOTIDE SEQUENCE [LARGE SCALE GENOMIC DNA]</scope>
    <source>
        <strain evidence="3">NBRC 105830</strain>
    </source>
</reference>
<dbReference type="CDD" id="cd01741">
    <property type="entry name" value="GATase1_1"/>
    <property type="match status" value="1"/>
</dbReference>
<dbReference type="Pfam" id="PF00117">
    <property type="entry name" value="GATase"/>
    <property type="match status" value="1"/>
</dbReference>
<dbReference type="Proteomes" id="UP001157109">
    <property type="component" value="Unassembled WGS sequence"/>
</dbReference>
<dbReference type="Gene3D" id="3.40.50.880">
    <property type="match status" value="1"/>
</dbReference>
<keyword evidence="2" id="KW-0315">Glutamine amidotransferase</keyword>
<protein>
    <submittedName>
        <fullName evidence="2">Glutamine amidotransferase</fullName>
    </submittedName>
</protein>
<dbReference type="NCBIfam" id="NF005743">
    <property type="entry name" value="PRK07567.1"/>
    <property type="match status" value="1"/>
</dbReference>
<evidence type="ECO:0000313" key="3">
    <source>
        <dbReference type="Proteomes" id="UP001157109"/>
    </source>
</evidence>
<dbReference type="SUPFAM" id="SSF52317">
    <property type="entry name" value="Class I glutamine amidotransferase-like"/>
    <property type="match status" value="1"/>
</dbReference>